<dbReference type="InterPro" id="IPR029056">
    <property type="entry name" value="Ribokinase-like"/>
</dbReference>
<dbReference type="Pfam" id="PF00294">
    <property type="entry name" value="PfkB"/>
    <property type="match status" value="1"/>
</dbReference>
<gene>
    <name evidence="2" type="ORF">S12H4_60923</name>
</gene>
<reference evidence="2" key="1">
    <citation type="journal article" date="2014" name="Front. Microbiol.">
        <title>High frequency of phylogenetically diverse reductive dehalogenase-homologous genes in deep subseafloor sedimentary metagenomes.</title>
        <authorList>
            <person name="Kawai M."/>
            <person name="Futagami T."/>
            <person name="Toyoda A."/>
            <person name="Takaki Y."/>
            <person name="Nishi S."/>
            <person name="Hori S."/>
            <person name="Arai W."/>
            <person name="Tsubouchi T."/>
            <person name="Morono Y."/>
            <person name="Uchiyama I."/>
            <person name="Ito T."/>
            <person name="Fujiyama A."/>
            <person name="Inagaki F."/>
            <person name="Takami H."/>
        </authorList>
    </citation>
    <scope>NUCLEOTIDE SEQUENCE</scope>
    <source>
        <strain evidence="2">Expedition CK06-06</strain>
    </source>
</reference>
<feature type="domain" description="Carbohydrate kinase PfkB" evidence="1">
    <location>
        <begin position="22"/>
        <end position="89"/>
    </location>
</feature>
<organism evidence="2">
    <name type="scientific">marine sediment metagenome</name>
    <dbReference type="NCBI Taxonomy" id="412755"/>
    <lineage>
        <taxon>unclassified sequences</taxon>
        <taxon>metagenomes</taxon>
        <taxon>ecological metagenomes</taxon>
    </lineage>
</organism>
<evidence type="ECO:0000259" key="1">
    <source>
        <dbReference type="Pfam" id="PF00294"/>
    </source>
</evidence>
<comment type="caution">
    <text evidence="2">The sequence shown here is derived from an EMBL/GenBank/DDBJ whole genome shotgun (WGS) entry which is preliminary data.</text>
</comment>
<proteinExistence type="predicted"/>
<accession>X1VFU7</accession>
<sequence>MKKTILAFGEVLWDILPSCTVLGGAPFNFAYRANSLGDLGLMISRLGRDELGSKTCDQIVQLGLDTRLIQWDDQFPTGTVQVSFDEQNNPDYFITPEVA</sequence>
<evidence type="ECO:0000313" key="2">
    <source>
        <dbReference type="EMBL" id="GAJ16927.1"/>
    </source>
</evidence>
<dbReference type="Gene3D" id="3.40.1190.20">
    <property type="match status" value="1"/>
</dbReference>
<dbReference type="EMBL" id="BARW01040246">
    <property type="protein sequence ID" value="GAJ16927.1"/>
    <property type="molecule type" value="Genomic_DNA"/>
</dbReference>
<name>X1VFU7_9ZZZZ</name>
<protein>
    <recommendedName>
        <fullName evidence="1">Carbohydrate kinase PfkB domain-containing protein</fullName>
    </recommendedName>
</protein>
<dbReference type="InterPro" id="IPR011611">
    <property type="entry name" value="PfkB_dom"/>
</dbReference>
<feature type="non-terminal residue" evidence="2">
    <location>
        <position position="99"/>
    </location>
</feature>
<dbReference type="SUPFAM" id="SSF53613">
    <property type="entry name" value="Ribokinase-like"/>
    <property type="match status" value="1"/>
</dbReference>
<dbReference type="AlphaFoldDB" id="X1VFU7"/>